<evidence type="ECO:0000259" key="4">
    <source>
        <dbReference type="Pfam" id="PF00370"/>
    </source>
</evidence>
<dbReference type="CDD" id="cd07770">
    <property type="entry name" value="ASKHA_NBD_FGGY_GntK"/>
    <property type="match status" value="1"/>
</dbReference>
<feature type="domain" description="Carbohydrate kinase FGGY C-terminal" evidence="5">
    <location>
        <begin position="271"/>
        <end position="449"/>
    </location>
</feature>
<dbReference type="InterPro" id="IPR000577">
    <property type="entry name" value="Carb_kinase_FGGY"/>
</dbReference>
<dbReference type="EMBL" id="SRSF01000003">
    <property type="protein sequence ID" value="THH39983.1"/>
    <property type="molecule type" value="Genomic_DNA"/>
</dbReference>
<dbReference type="Pfam" id="PF02782">
    <property type="entry name" value="FGGY_C"/>
    <property type="match status" value="1"/>
</dbReference>
<evidence type="ECO:0000256" key="3">
    <source>
        <dbReference type="ARBA" id="ARBA00022777"/>
    </source>
</evidence>
<keyword evidence="2" id="KW-0808">Transferase</keyword>
<protein>
    <submittedName>
        <fullName evidence="6">Carbohydrate kinase</fullName>
    </submittedName>
</protein>
<dbReference type="InterPro" id="IPR018484">
    <property type="entry name" value="FGGY_N"/>
</dbReference>
<dbReference type="PANTHER" id="PTHR43095:SF2">
    <property type="entry name" value="GLUCONOKINASE"/>
    <property type="match status" value="1"/>
</dbReference>
<dbReference type="SUPFAM" id="SSF53067">
    <property type="entry name" value="Actin-like ATPase domain"/>
    <property type="match status" value="2"/>
</dbReference>
<sequence>MPSGTRCTFKPMPDNPLYLGLDLGTTSAKICAFDATGRLIRERSGDYELLHPEPGAAVQDVRAIAEVAERILAEILADLPGPPAGLGISCPMHGVLLLDAAGEPTGPVITWADVRAQAVMDRFDASQRKKLLHRTGTPVHPMSPLVKLRWLTASHPDRLAGATRLGDLKSYLVDRWTIDGPLIDEQLASATGLLNLETRDWDKAALKLAGNGQALPLELPRVVPANHRLQWRPEVARQLGTSDVPLFIGGSDGCLANLGSGLLEPGKISLTIGTSGAVRATHRGLSGTTDHQLFNYLLYDDYYVLGGATNNGGKVLEWTYELLCGHFSGIGPMIEAAAAAPDTNLVFRPYLNGERAPVWDALATAAFVGLRGSHTPTDLARAVLLGVTDNIIAILRQVEAATCPAEVIYASGGFTRSEAWVKLMAERCGRRVEIAQTPQASAYGAARIAEKALARPSSAQQ</sequence>
<gene>
    <name evidence="6" type="ORF">E4021_10285</name>
</gene>
<comment type="similarity">
    <text evidence="1">Belongs to the FGGY kinase family.</text>
</comment>
<accession>A0A4V3XL94</accession>
<reference evidence="6 7" key="1">
    <citation type="submission" date="2019-04" db="EMBL/GenBank/DDBJ databases">
        <title>Lewinella litorea sp. nov., isolated from a marine sand.</title>
        <authorList>
            <person name="Yoon J.-H."/>
        </authorList>
    </citation>
    <scope>NUCLEOTIDE SEQUENCE [LARGE SCALE GENOMIC DNA]</scope>
    <source>
        <strain evidence="6 7">HSMS-39</strain>
    </source>
</reference>
<dbReference type="OrthoDB" id="9805576at2"/>
<evidence type="ECO:0000313" key="7">
    <source>
        <dbReference type="Proteomes" id="UP000308528"/>
    </source>
</evidence>
<comment type="caution">
    <text evidence="6">The sequence shown here is derived from an EMBL/GenBank/DDBJ whole genome shotgun (WGS) entry which is preliminary data.</text>
</comment>
<dbReference type="PIRSF" id="PIRSF000538">
    <property type="entry name" value="GlpK"/>
    <property type="match status" value="1"/>
</dbReference>
<dbReference type="InterPro" id="IPR043129">
    <property type="entry name" value="ATPase_NBD"/>
</dbReference>
<dbReference type="Gene3D" id="3.30.420.40">
    <property type="match status" value="2"/>
</dbReference>
<evidence type="ECO:0000256" key="1">
    <source>
        <dbReference type="ARBA" id="ARBA00009156"/>
    </source>
</evidence>
<dbReference type="Pfam" id="PF00370">
    <property type="entry name" value="FGGY_N"/>
    <property type="match status" value="1"/>
</dbReference>
<dbReference type="InterPro" id="IPR050406">
    <property type="entry name" value="FGGY_Carb_Kinase"/>
</dbReference>
<evidence type="ECO:0000256" key="2">
    <source>
        <dbReference type="ARBA" id="ARBA00022679"/>
    </source>
</evidence>
<keyword evidence="7" id="KW-1185">Reference proteome</keyword>
<dbReference type="GO" id="GO:0016301">
    <property type="term" value="F:kinase activity"/>
    <property type="evidence" value="ECO:0007669"/>
    <property type="project" value="UniProtKB-KW"/>
</dbReference>
<evidence type="ECO:0000313" key="6">
    <source>
        <dbReference type="EMBL" id="THH39983.1"/>
    </source>
</evidence>
<dbReference type="Proteomes" id="UP000308528">
    <property type="component" value="Unassembled WGS sequence"/>
</dbReference>
<proteinExistence type="inferred from homology"/>
<dbReference type="PANTHER" id="PTHR43095">
    <property type="entry name" value="SUGAR KINASE"/>
    <property type="match status" value="1"/>
</dbReference>
<organism evidence="6 7">
    <name type="scientific">Neolewinella litorea</name>
    <dbReference type="NCBI Taxonomy" id="2562452"/>
    <lineage>
        <taxon>Bacteria</taxon>
        <taxon>Pseudomonadati</taxon>
        <taxon>Bacteroidota</taxon>
        <taxon>Saprospiria</taxon>
        <taxon>Saprospirales</taxon>
        <taxon>Lewinellaceae</taxon>
        <taxon>Neolewinella</taxon>
    </lineage>
</organism>
<dbReference type="AlphaFoldDB" id="A0A4V3XL94"/>
<feature type="domain" description="Carbohydrate kinase FGGY N-terminal" evidence="4">
    <location>
        <begin position="17"/>
        <end position="259"/>
    </location>
</feature>
<keyword evidence="3 6" id="KW-0418">Kinase</keyword>
<evidence type="ECO:0000259" key="5">
    <source>
        <dbReference type="Pfam" id="PF02782"/>
    </source>
</evidence>
<name>A0A4V3XL94_9BACT</name>
<dbReference type="InterPro" id="IPR018485">
    <property type="entry name" value="FGGY_C"/>
</dbReference>
<dbReference type="GO" id="GO:0005975">
    <property type="term" value="P:carbohydrate metabolic process"/>
    <property type="evidence" value="ECO:0007669"/>
    <property type="project" value="InterPro"/>
</dbReference>